<dbReference type="InterPro" id="IPR011011">
    <property type="entry name" value="Znf_FYVE_PHD"/>
</dbReference>
<keyword evidence="11" id="KW-0067">ATP-binding</keyword>
<evidence type="ECO:0000313" key="11">
    <source>
        <dbReference type="EMBL" id="KHN45144.1"/>
    </source>
</evidence>
<keyword evidence="4" id="KW-0862">Zinc</keyword>
<dbReference type="Gramene" id="XM_028378478.1">
    <property type="protein sequence ID" value="XP_028234279.1"/>
    <property type="gene ID" value="LOC114414138"/>
</dbReference>
<dbReference type="InterPro" id="IPR013083">
    <property type="entry name" value="Znf_RING/FYVE/PHD"/>
</dbReference>
<evidence type="ECO:0000259" key="10">
    <source>
        <dbReference type="PROSITE" id="PS51186"/>
    </source>
</evidence>
<proteinExistence type="predicted"/>
<dbReference type="InterPro" id="IPR042163">
    <property type="entry name" value="PHF12"/>
</dbReference>
<feature type="domain" description="PHD-type" evidence="9">
    <location>
        <begin position="298"/>
        <end position="343"/>
    </location>
</feature>
<keyword evidence="11" id="KW-0347">Helicase</keyword>
<dbReference type="InterPro" id="IPR056511">
    <property type="entry name" value="IDM1_C"/>
</dbReference>
<feature type="region of interest" description="Disordered" evidence="8">
    <location>
        <begin position="106"/>
        <end position="165"/>
    </location>
</feature>
<dbReference type="SMR" id="A0A0B2SLA6"/>
<dbReference type="Pfam" id="PF22970">
    <property type="entry name" value="DUF7028"/>
    <property type="match status" value="1"/>
</dbReference>
<dbReference type="AlphaFoldDB" id="A0A0B2SLA6"/>
<evidence type="ECO:0000313" key="12">
    <source>
        <dbReference type="EMBL" id="RZC05808.1"/>
    </source>
</evidence>
<accession>A0A0B2SLA6</accession>
<dbReference type="GO" id="GO:0008270">
    <property type="term" value="F:zinc ion binding"/>
    <property type="evidence" value="ECO:0007669"/>
    <property type="project" value="UniProtKB-KW"/>
</dbReference>
<evidence type="ECO:0000313" key="13">
    <source>
        <dbReference type="Proteomes" id="UP000289340"/>
    </source>
</evidence>
<evidence type="ECO:0000256" key="4">
    <source>
        <dbReference type="ARBA" id="ARBA00022833"/>
    </source>
</evidence>
<keyword evidence="2" id="KW-0479">Metal-binding</keyword>
<dbReference type="GO" id="GO:0006357">
    <property type="term" value="P:regulation of transcription by RNA polymerase II"/>
    <property type="evidence" value="ECO:0007669"/>
    <property type="project" value="TreeGrafter"/>
</dbReference>
<reference evidence="12 13" key="2">
    <citation type="submission" date="2018-09" db="EMBL/GenBank/DDBJ databases">
        <title>A high-quality reference genome of wild soybean provides a powerful tool to mine soybean genomes.</title>
        <authorList>
            <person name="Xie M."/>
            <person name="Chung C.Y.L."/>
            <person name="Li M.-W."/>
            <person name="Wong F.-L."/>
            <person name="Chan T.-F."/>
            <person name="Lam H.-M."/>
        </authorList>
    </citation>
    <scope>NUCLEOTIDE SEQUENCE [LARGE SCALE GENOMIC DNA]</scope>
    <source>
        <strain evidence="13">cv. W05</strain>
        <tissue evidence="12">Hypocotyl of etiolated seedlings</tissue>
    </source>
</reference>
<dbReference type="Proteomes" id="UP000053555">
    <property type="component" value="Unassembled WGS sequence"/>
</dbReference>
<evidence type="ECO:0000256" key="7">
    <source>
        <dbReference type="SAM" id="Coils"/>
    </source>
</evidence>
<organism evidence="11">
    <name type="scientific">Glycine soja</name>
    <name type="common">Wild soybean</name>
    <dbReference type="NCBI Taxonomy" id="3848"/>
    <lineage>
        <taxon>Eukaryota</taxon>
        <taxon>Viridiplantae</taxon>
        <taxon>Streptophyta</taxon>
        <taxon>Embryophyta</taxon>
        <taxon>Tracheophyta</taxon>
        <taxon>Spermatophyta</taxon>
        <taxon>Magnoliopsida</taxon>
        <taxon>eudicotyledons</taxon>
        <taxon>Gunneridae</taxon>
        <taxon>Pentapetalae</taxon>
        <taxon>rosids</taxon>
        <taxon>fabids</taxon>
        <taxon>Fabales</taxon>
        <taxon>Fabaceae</taxon>
        <taxon>Papilionoideae</taxon>
        <taxon>50 kb inversion clade</taxon>
        <taxon>NPAAA clade</taxon>
        <taxon>indigoferoid/millettioid clade</taxon>
        <taxon>Phaseoleae</taxon>
        <taxon>Glycine</taxon>
        <taxon>Glycine subgen. Soja</taxon>
    </lineage>
</organism>
<dbReference type="SUPFAM" id="SSF57903">
    <property type="entry name" value="FYVE/PHD zinc finger"/>
    <property type="match status" value="1"/>
</dbReference>
<dbReference type="PANTHER" id="PTHR46309">
    <property type="entry name" value="PHD FINGER PROTEIN 12"/>
    <property type="match status" value="1"/>
</dbReference>
<dbReference type="SMART" id="SM00249">
    <property type="entry name" value="PHD"/>
    <property type="match status" value="2"/>
</dbReference>
<dbReference type="EMBL" id="KN642643">
    <property type="protein sequence ID" value="KHN45144.1"/>
    <property type="molecule type" value="Genomic_DNA"/>
</dbReference>
<dbReference type="GO" id="GO:0003678">
    <property type="term" value="F:DNA helicase activity"/>
    <property type="evidence" value="ECO:0007669"/>
    <property type="project" value="UniProtKB-EC"/>
</dbReference>
<dbReference type="GO" id="GO:0005634">
    <property type="term" value="C:nucleus"/>
    <property type="evidence" value="ECO:0007669"/>
    <property type="project" value="UniProtKB-SubCell"/>
</dbReference>
<evidence type="ECO:0000259" key="9">
    <source>
        <dbReference type="PROSITE" id="PS50016"/>
    </source>
</evidence>
<dbReference type="Pfam" id="PF00628">
    <property type="entry name" value="PHD"/>
    <property type="match status" value="1"/>
</dbReference>
<dbReference type="PROSITE" id="PS51186">
    <property type="entry name" value="GNAT"/>
    <property type="match status" value="1"/>
</dbReference>
<feature type="coiled-coil region" evidence="7">
    <location>
        <begin position="264"/>
        <end position="291"/>
    </location>
</feature>
<keyword evidence="3 6" id="KW-0863">Zinc-finger</keyword>
<dbReference type="GO" id="GO:0003714">
    <property type="term" value="F:transcription corepressor activity"/>
    <property type="evidence" value="ECO:0007669"/>
    <property type="project" value="InterPro"/>
</dbReference>
<dbReference type="PANTHER" id="PTHR46309:SF15">
    <property type="entry name" value="PHD-FINGER PROTEIN"/>
    <property type="match status" value="1"/>
</dbReference>
<dbReference type="InterPro" id="IPR032308">
    <property type="entry name" value="TDBD"/>
</dbReference>
<keyword evidence="7" id="KW-0175">Coiled coil</keyword>
<dbReference type="GO" id="GO:0003677">
    <property type="term" value="F:DNA binding"/>
    <property type="evidence" value="ECO:0007669"/>
    <property type="project" value="UniProtKB-KW"/>
</dbReference>
<dbReference type="Proteomes" id="UP000289340">
    <property type="component" value="Chromosome 6"/>
</dbReference>
<dbReference type="SUPFAM" id="SSF55729">
    <property type="entry name" value="Acyl-CoA N-acyltransferases (Nat)"/>
    <property type="match status" value="1"/>
</dbReference>
<evidence type="ECO:0000256" key="1">
    <source>
        <dbReference type="ARBA" id="ARBA00004123"/>
    </source>
</evidence>
<dbReference type="InterPro" id="IPR016181">
    <property type="entry name" value="Acyl_CoA_acyltransferase"/>
</dbReference>
<protein>
    <submittedName>
        <fullName evidence="11">Chromodomain-helicase-DNA-binding protein 4</fullName>
        <ecNumber evidence="11">3.6.4.12</ecNumber>
    </submittedName>
    <submittedName>
        <fullName evidence="12">Increased DNA methylation 1</fullName>
    </submittedName>
</protein>
<dbReference type="InterPro" id="IPR054292">
    <property type="entry name" value="DUF7028"/>
</dbReference>
<sequence>MAPPTKPPPINIEPENCPEAVMNWYNITSRLNIEPENYKRQCTLSRDLSSQAKKHLCFLGWRFWHADKKNKWELRYTSPITGKNYISLRRACHACIQEGGCNNGNPQINLQQHNNNNNVDQNPSPSAPKKPRKSTNKRTRVCKKRQKSDDDDELGEASSSMNNNNYKKMMREAEATNVSDQSLKQQHRGAIIPWLIDNNVVALYSLVFCRDANNVVKKGKLWRSGIACECCGMFFSPTRFEAHAGCHKHRPNASIFLEDGRSLLDCQKEALSSQQNKVRSLIKEEEEEEKDHCEYQNDSICAICYFGGELVLCDRCPSSFHLSCLGLEHVPDGDWFCPACCCKVCKGPRCNTEENCDDHVDANRVLVCHQCEGRYHIGCLKALTYTKMGKDQDHVDNENENWFCSGDCENIFLALQKLVGKAINVVGEDNVTWTLLKALKKGESKLSEALNVLRECFSPVTDAFFGRDIISDVVFSRGSELNRLNFCGFYTVILEREGEVVSVATLRIFGKRVAEIPFVATRVQCRKQGLCGILMNEIEKQLTYLGVEEIVLPSTPKVIDTWTNSFDFEKMTLSVKSKFLDHVFLDFEDTIMCHKLLVVKQTVI</sequence>
<keyword evidence="13" id="KW-1185">Reference proteome</keyword>
<dbReference type="Gene3D" id="3.30.40.10">
    <property type="entry name" value="Zinc/RING finger domain, C3HC4 (zinc finger)"/>
    <property type="match status" value="1"/>
</dbReference>
<keyword evidence="11" id="KW-0378">Hydrolase</keyword>
<dbReference type="Pfam" id="PF16135">
    <property type="entry name" value="TDBD"/>
    <property type="match status" value="1"/>
</dbReference>
<gene>
    <name evidence="12" type="ORF">D0Y65_013741</name>
    <name evidence="11" type="ORF">glysoja_031372</name>
</gene>
<keyword evidence="11" id="KW-0547">Nucleotide-binding</keyword>
<feature type="compositionally biased region" description="Low complexity" evidence="8">
    <location>
        <begin position="106"/>
        <end position="124"/>
    </location>
</feature>
<dbReference type="InterPro" id="IPR019787">
    <property type="entry name" value="Znf_PHD-finger"/>
</dbReference>
<feature type="domain" description="N-acetyltransferase" evidence="10">
    <location>
        <begin position="434"/>
        <end position="590"/>
    </location>
</feature>
<dbReference type="InterPro" id="IPR001965">
    <property type="entry name" value="Znf_PHD"/>
</dbReference>
<reference evidence="11" key="1">
    <citation type="submission" date="2014-07" db="EMBL/GenBank/DDBJ databases">
        <title>Identification of a novel salt tolerance gene in wild soybean by whole-genome sequencing.</title>
        <authorList>
            <person name="Lam H.-M."/>
            <person name="Qi X."/>
            <person name="Li M.-W."/>
            <person name="Liu X."/>
            <person name="Xie M."/>
            <person name="Ni M."/>
            <person name="Xu X."/>
        </authorList>
    </citation>
    <scope>NUCLEOTIDE SEQUENCE [LARGE SCALE GENOMIC DNA]</scope>
    <source>
        <tissue evidence="11">Root</tissue>
    </source>
</reference>
<evidence type="ECO:0000256" key="5">
    <source>
        <dbReference type="ARBA" id="ARBA00023242"/>
    </source>
</evidence>
<evidence type="ECO:0000256" key="6">
    <source>
        <dbReference type="PROSITE-ProRule" id="PRU00146"/>
    </source>
</evidence>
<keyword evidence="5" id="KW-0539">Nucleus</keyword>
<dbReference type="Pfam" id="PF23209">
    <property type="entry name" value="IDM1_C"/>
    <property type="match status" value="1"/>
</dbReference>
<dbReference type="GO" id="GO:0016747">
    <property type="term" value="F:acyltransferase activity, transferring groups other than amino-acyl groups"/>
    <property type="evidence" value="ECO:0007669"/>
    <property type="project" value="InterPro"/>
</dbReference>
<evidence type="ECO:0000256" key="8">
    <source>
        <dbReference type="SAM" id="MobiDB-lite"/>
    </source>
</evidence>
<dbReference type="GO" id="GO:0016787">
    <property type="term" value="F:hydrolase activity"/>
    <property type="evidence" value="ECO:0007669"/>
    <property type="project" value="UniProtKB-KW"/>
</dbReference>
<name>A0A0B2SLA6_GLYSO</name>
<keyword evidence="11" id="KW-0238">DNA-binding</keyword>
<comment type="subcellular location">
    <subcellularLocation>
        <location evidence="1">Nucleus</location>
    </subcellularLocation>
</comment>
<evidence type="ECO:0000256" key="3">
    <source>
        <dbReference type="ARBA" id="ARBA00022771"/>
    </source>
</evidence>
<dbReference type="PROSITE" id="PS50016">
    <property type="entry name" value="ZF_PHD_2"/>
    <property type="match status" value="1"/>
</dbReference>
<evidence type="ECO:0000256" key="2">
    <source>
        <dbReference type="ARBA" id="ARBA00022723"/>
    </source>
</evidence>
<dbReference type="Gene3D" id="3.40.630.30">
    <property type="match status" value="1"/>
</dbReference>
<dbReference type="EC" id="3.6.4.12" evidence="11"/>
<dbReference type="CDD" id="cd04301">
    <property type="entry name" value="NAT_SF"/>
    <property type="match status" value="1"/>
</dbReference>
<dbReference type="InterPro" id="IPR000182">
    <property type="entry name" value="GNAT_dom"/>
</dbReference>
<dbReference type="EMBL" id="QZWG01000006">
    <property type="protein sequence ID" value="RZC05808.1"/>
    <property type="molecule type" value="Genomic_DNA"/>
</dbReference>
<feature type="compositionally biased region" description="Basic residues" evidence="8">
    <location>
        <begin position="129"/>
        <end position="146"/>
    </location>
</feature>